<gene>
    <name evidence="4" type="ORF">M436DRAFT_37092</name>
</gene>
<dbReference type="GeneID" id="25408755"/>
<dbReference type="RefSeq" id="XP_013431978.1">
    <property type="nucleotide sequence ID" value="XM_013576524.1"/>
</dbReference>
<dbReference type="Pfam" id="PF00400">
    <property type="entry name" value="WD40"/>
    <property type="match status" value="1"/>
</dbReference>
<accession>A0A074XT55</accession>
<evidence type="ECO:0000313" key="4">
    <source>
        <dbReference type="EMBL" id="KEQ77761.1"/>
    </source>
</evidence>
<dbReference type="PANTHER" id="PTHR19848:SF8">
    <property type="entry name" value="F-BOX AND WD REPEAT DOMAIN CONTAINING 7"/>
    <property type="match status" value="1"/>
</dbReference>
<feature type="repeat" description="WD" evidence="3">
    <location>
        <begin position="238"/>
        <end position="279"/>
    </location>
</feature>
<proteinExistence type="predicted"/>
<dbReference type="HOGENOM" id="CLU_031896_0_0_1"/>
<keyword evidence="2" id="KW-0677">Repeat</keyword>
<feature type="repeat" description="WD" evidence="3">
    <location>
        <begin position="380"/>
        <end position="412"/>
    </location>
</feature>
<organism evidence="4 5">
    <name type="scientific">Aureobasidium namibiae CBS 147.97</name>
    <dbReference type="NCBI Taxonomy" id="1043004"/>
    <lineage>
        <taxon>Eukaryota</taxon>
        <taxon>Fungi</taxon>
        <taxon>Dikarya</taxon>
        <taxon>Ascomycota</taxon>
        <taxon>Pezizomycotina</taxon>
        <taxon>Dothideomycetes</taxon>
        <taxon>Dothideomycetidae</taxon>
        <taxon>Dothideales</taxon>
        <taxon>Saccotheciaceae</taxon>
        <taxon>Aureobasidium</taxon>
    </lineage>
</organism>
<dbReference type="STRING" id="1043004.A0A074XT55"/>
<keyword evidence="1 3" id="KW-0853">WD repeat</keyword>
<protein>
    <submittedName>
        <fullName evidence="4">WD40 repeat-like protein</fullName>
    </submittedName>
</protein>
<name>A0A074XT55_9PEZI</name>
<evidence type="ECO:0000256" key="1">
    <source>
        <dbReference type="ARBA" id="ARBA00022574"/>
    </source>
</evidence>
<dbReference type="InterPro" id="IPR036322">
    <property type="entry name" value="WD40_repeat_dom_sf"/>
</dbReference>
<evidence type="ECO:0000313" key="5">
    <source>
        <dbReference type="Proteomes" id="UP000027730"/>
    </source>
</evidence>
<keyword evidence="5" id="KW-1185">Reference proteome</keyword>
<evidence type="ECO:0000256" key="2">
    <source>
        <dbReference type="ARBA" id="ARBA00022737"/>
    </source>
</evidence>
<evidence type="ECO:0000256" key="3">
    <source>
        <dbReference type="PROSITE-ProRule" id="PRU00221"/>
    </source>
</evidence>
<dbReference type="AlphaFoldDB" id="A0A074XT55"/>
<dbReference type="Gene3D" id="2.130.10.10">
    <property type="entry name" value="YVTN repeat-like/Quinoprotein amine dehydrogenase"/>
    <property type="match status" value="2"/>
</dbReference>
<dbReference type="PROSITE" id="PS50082">
    <property type="entry name" value="WD_REPEATS_2"/>
    <property type="match status" value="2"/>
</dbReference>
<dbReference type="SUPFAM" id="SSF50978">
    <property type="entry name" value="WD40 repeat-like"/>
    <property type="match status" value="1"/>
</dbReference>
<dbReference type="EMBL" id="KL584702">
    <property type="protein sequence ID" value="KEQ77761.1"/>
    <property type="molecule type" value="Genomic_DNA"/>
</dbReference>
<sequence length="459" mass="51467">MSRHMNKQKFLAEYVYEVEKDFDIDGVPASWAAPTSDGKPAHRFWDDEDDKVELRFFDDQKADGVKFFAPSHDGRFIAGSNGSSVGVIDLETKEKCMQFNGLVSTCVKLMFSPVLLESGGYTLLDVIDVEGLLQKSLDPVVAELSNSFGASSTSSLLETVREGYSDVLKKLRAGIESRDLSHVKGRTNGFNSSPFSMDGRLFLYTIQNESTQSGPRPAADLPKIIVYDVVNKCQKYVLSGHEDAIMWTAFSPDSQYIATAAWDGTFRIFSVSTGECKHVIGPTGGQCWSGAWSPDSRHVLLCGMAREDSSSETFVAVYSAETAQQVNRLEDEQLKRWVRFAAWSGRGEVAVVGEENHVWIWEPFEDKHISSFKLKVEDWLMESFAAVSEVQWADEGRLLIARAGDGTIEIWDRVANTKWRLQRPEGSGTERSVGVVRFVEQDRTLRSFSRDGFMRCYRI</sequence>
<reference evidence="4 5" key="1">
    <citation type="journal article" date="2014" name="BMC Genomics">
        <title>Genome sequencing of four Aureobasidium pullulans varieties: biotechnological potential, stress tolerance, and description of new species.</title>
        <authorList>
            <person name="Gostin Ar C."/>
            <person name="Ohm R.A."/>
            <person name="Kogej T."/>
            <person name="Sonjak S."/>
            <person name="Turk M."/>
            <person name="Zajc J."/>
            <person name="Zalar P."/>
            <person name="Grube M."/>
            <person name="Sun H."/>
            <person name="Han J."/>
            <person name="Sharma A."/>
            <person name="Chiniquy J."/>
            <person name="Ngan C.Y."/>
            <person name="Lipzen A."/>
            <person name="Barry K."/>
            <person name="Grigoriev I.V."/>
            <person name="Gunde-Cimerman N."/>
        </authorList>
    </citation>
    <scope>NUCLEOTIDE SEQUENCE [LARGE SCALE GENOMIC DNA]</scope>
    <source>
        <strain evidence="4 5">CBS 147.97</strain>
    </source>
</reference>
<dbReference type="InterPro" id="IPR001680">
    <property type="entry name" value="WD40_rpt"/>
</dbReference>
<dbReference type="OrthoDB" id="1367865at2759"/>
<dbReference type="SMART" id="SM00320">
    <property type="entry name" value="WD40"/>
    <property type="match status" value="5"/>
</dbReference>
<dbReference type="Proteomes" id="UP000027730">
    <property type="component" value="Unassembled WGS sequence"/>
</dbReference>
<dbReference type="InterPro" id="IPR015943">
    <property type="entry name" value="WD40/YVTN_repeat-like_dom_sf"/>
</dbReference>
<dbReference type="PROSITE" id="PS50294">
    <property type="entry name" value="WD_REPEATS_REGION"/>
    <property type="match status" value="2"/>
</dbReference>
<dbReference type="PANTHER" id="PTHR19848">
    <property type="entry name" value="WD40 REPEAT PROTEIN"/>
    <property type="match status" value="1"/>
</dbReference>